<organism evidence="2 3">
    <name type="scientific">Mycena chlorophos</name>
    <name type="common">Agaric fungus</name>
    <name type="synonym">Agaricus chlorophos</name>
    <dbReference type="NCBI Taxonomy" id="658473"/>
    <lineage>
        <taxon>Eukaryota</taxon>
        <taxon>Fungi</taxon>
        <taxon>Dikarya</taxon>
        <taxon>Basidiomycota</taxon>
        <taxon>Agaricomycotina</taxon>
        <taxon>Agaricomycetes</taxon>
        <taxon>Agaricomycetidae</taxon>
        <taxon>Agaricales</taxon>
        <taxon>Marasmiineae</taxon>
        <taxon>Mycenaceae</taxon>
        <taxon>Mycena</taxon>
    </lineage>
</organism>
<keyword evidence="3" id="KW-1185">Reference proteome</keyword>
<evidence type="ECO:0000313" key="2">
    <source>
        <dbReference type="EMBL" id="GAT42294.1"/>
    </source>
</evidence>
<accession>A0ABQ0KVZ6</accession>
<gene>
    <name evidence="2" type="ORF">MCHLO_00013</name>
</gene>
<proteinExistence type="predicted"/>
<evidence type="ECO:0000313" key="3">
    <source>
        <dbReference type="Proteomes" id="UP000815677"/>
    </source>
</evidence>
<dbReference type="EMBL" id="DF837696">
    <property type="protein sequence ID" value="GAT42294.1"/>
    <property type="molecule type" value="Genomic_DNA"/>
</dbReference>
<reference evidence="2" key="1">
    <citation type="submission" date="2014-09" db="EMBL/GenBank/DDBJ databases">
        <title>Genome sequence of the luminous mushroom Mycena chlorophos for searching fungal bioluminescence genes.</title>
        <authorList>
            <person name="Tanaka Y."/>
            <person name="Kasuga D."/>
            <person name="Oba Y."/>
            <person name="Hase S."/>
            <person name="Sato K."/>
            <person name="Oba Y."/>
            <person name="Sakakibara Y."/>
        </authorList>
    </citation>
    <scope>NUCLEOTIDE SEQUENCE</scope>
</reference>
<feature type="region of interest" description="Disordered" evidence="1">
    <location>
        <begin position="166"/>
        <end position="206"/>
    </location>
</feature>
<sequence>MEEMGCKAADLAGQNRHSGCDASNKDLTFSFHLPPSPVAPLEPDLNMLQSSLLAVALRVAGGVRRTDWCSAAPVAGESSQRAPAPKTVIQRSNKSECDKNKADSTNTAELPAHPPSTPLQVPIDPHTTDDDEDEFVVLDCSSNDNIALVKPHLCGVIEVTAACDDDKKRTGDAQDITSSVEGARQAAAHGPQLGGQAPKADSSPRDVKIDVPRSLLTAQLSKIGILPRPCAVQRAKTLRDSHSPPTQLRRPQRVLFARNAQVLMPGLPPSPSSSTVATVYSDRVAVEITLAPGIALTRPAVHPIREAQPGDRHDVVGIGSIFTFSLDLERKQRVCSTTIAGRDGPVHDANVSEDLWFDDSVFSFDDECDTKLSEVAHNNGASAGAGACSRDLGLGKEELWLFGDDELQSDAPLEGSTLTLGSCSFESMVARKVAAWFVGGPPQTESVSAMLEARAGKCAM</sequence>
<dbReference type="Proteomes" id="UP000815677">
    <property type="component" value="Unassembled WGS sequence"/>
</dbReference>
<protein>
    <submittedName>
        <fullName evidence="2">Uncharacterized protein</fullName>
    </submittedName>
</protein>
<evidence type="ECO:0000256" key="1">
    <source>
        <dbReference type="SAM" id="MobiDB-lite"/>
    </source>
</evidence>
<feature type="compositionally biased region" description="Basic and acidic residues" evidence="1">
    <location>
        <begin position="93"/>
        <end position="102"/>
    </location>
</feature>
<name>A0ABQ0KVZ6_MYCCL</name>
<feature type="region of interest" description="Disordered" evidence="1">
    <location>
        <begin position="72"/>
        <end position="121"/>
    </location>
</feature>